<keyword evidence="3" id="KW-1185">Reference proteome</keyword>
<proteinExistence type="predicted"/>
<evidence type="ECO:0000313" key="3">
    <source>
        <dbReference type="Proteomes" id="UP001159042"/>
    </source>
</evidence>
<evidence type="ECO:0000313" key="2">
    <source>
        <dbReference type="EMBL" id="KAJ8920568.1"/>
    </source>
</evidence>
<keyword evidence="1" id="KW-0472">Membrane</keyword>
<dbReference type="EMBL" id="JANEYG010000013">
    <property type="protein sequence ID" value="KAJ8920568.1"/>
    <property type="molecule type" value="Genomic_DNA"/>
</dbReference>
<keyword evidence="1" id="KW-1133">Transmembrane helix</keyword>
<dbReference type="Pfam" id="PF15957">
    <property type="entry name" value="Comm"/>
    <property type="match status" value="1"/>
</dbReference>
<sequence length="482" mass="56304">MKNELVAVNLTLEKILYSNVILRDGLQNNLKVILRMPVYYVVCSKNLEEEIVDWRIRAIIQILRWKHLEKLNTAVYLFLDGFSTTKKSYYDPKKLPKSGIIAPLASFNDHWIISEVTESCLENRLANVKTINHSTVQTFKMRLQPSDAHLLVLVGVGDFNDSESPRPCSVRKPCYAMLKMEEEFELKLPKVPSEDFKQVQFNMTNIFVKPNVGVAEVDLADPEYEQFLADVWVGIVLTLMVLSCVCFMCSCLIYHKFQQWKSRELIAKNFKYTWLEHELKTTSCKNYFTAGKKGHFDNISQLFMRENESTYIKNLRMYIYINFLTNVPWYIQGVWYFKPRVSDITPTKVLEKNFRVNVLKRQHHQTVSLRHNNVKFRGHQTKNFIDCTIRLSIVSSMEMNAYKDHRFRIQQGRHPKSLFFSSYYESHRHLVEVLSKGGIKLCRLRQVSTALATANCIVLVHEMNAMESSCLDLFYSVIPKSI</sequence>
<gene>
    <name evidence="2" type="ORF">NQ315_004707</name>
</gene>
<name>A0AAV8W272_9CUCU</name>
<feature type="transmembrane region" description="Helical" evidence="1">
    <location>
        <begin position="231"/>
        <end position="254"/>
    </location>
</feature>
<comment type="caution">
    <text evidence="2">The sequence shown here is derived from an EMBL/GenBank/DDBJ whole genome shotgun (WGS) entry which is preliminary data.</text>
</comment>
<dbReference type="Proteomes" id="UP001159042">
    <property type="component" value="Unassembled WGS sequence"/>
</dbReference>
<keyword evidence="1" id="KW-0812">Transmembrane</keyword>
<dbReference type="AlphaFoldDB" id="A0AAV8W272"/>
<organism evidence="2 3">
    <name type="scientific">Exocentrus adspersus</name>
    <dbReference type="NCBI Taxonomy" id="1586481"/>
    <lineage>
        <taxon>Eukaryota</taxon>
        <taxon>Metazoa</taxon>
        <taxon>Ecdysozoa</taxon>
        <taxon>Arthropoda</taxon>
        <taxon>Hexapoda</taxon>
        <taxon>Insecta</taxon>
        <taxon>Pterygota</taxon>
        <taxon>Neoptera</taxon>
        <taxon>Endopterygota</taxon>
        <taxon>Coleoptera</taxon>
        <taxon>Polyphaga</taxon>
        <taxon>Cucujiformia</taxon>
        <taxon>Chrysomeloidea</taxon>
        <taxon>Cerambycidae</taxon>
        <taxon>Lamiinae</taxon>
        <taxon>Acanthocinini</taxon>
        <taxon>Exocentrus</taxon>
    </lineage>
</organism>
<protein>
    <submittedName>
        <fullName evidence="2">Uncharacterized protein</fullName>
    </submittedName>
</protein>
<dbReference type="InterPro" id="IPR031878">
    <property type="entry name" value="Commissureless"/>
</dbReference>
<dbReference type="GO" id="GO:0007411">
    <property type="term" value="P:axon guidance"/>
    <property type="evidence" value="ECO:0007669"/>
    <property type="project" value="InterPro"/>
</dbReference>
<evidence type="ECO:0000256" key="1">
    <source>
        <dbReference type="SAM" id="Phobius"/>
    </source>
</evidence>
<reference evidence="2 3" key="1">
    <citation type="journal article" date="2023" name="Insect Mol. Biol.">
        <title>Genome sequencing provides insights into the evolution of gene families encoding plant cell wall-degrading enzymes in longhorned beetles.</title>
        <authorList>
            <person name="Shin N.R."/>
            <person name="Okamura Y."/>
            <person name="Kirsch R."/>
            <person name="Pauchet Y."/>
        </authorList>
    </citation>
    <scope>NUCLEOTIDE SEQUENCE [LARGE SCALE GENOMIC DNA]</scope>
    <source>
        <strain evidence="2">EAD_L_NR</strain>
    </source>
</reference>
<accession>A0AAV8W272</accession>